<name>A0ACB8AV78_9AGAM</name>
<proteinExistence type="predicted"/>
<sequence length="506" mass="55923">MASFRRWFLTALAVSSSTSNVFGALVQKQGLQLPANASTYRDAAQKLFTNSYQAYKDYAWGHDDLAPMSKGFVDSRNGWGASIADAMGTMYIMGLTDWFEEAVNHTASTDFTKTNNTVNLFETTIRYIAGFVSAYELSDQKYPVLIQKAQELADHMAYAWVGNNPIPYNVIDFSKNASVPGSTGIAAAGSLTLEWNLLSKYTNNDTYRVLGEKPVQHIMNLPNPPLPGLPGQGLDSSSGQSTNKYVTWGGGSDSYFEYLIKYPRLTNTDDNSYTDAWLTAVDSSVRELLKTSTVGSHLYLADYDDDKKIRHVGSHLACFYGGNWILGGKMTNNDTLVNYGLQLTDACWNTYASTVTGIGPEYFAFESSDGTYTGGSAPDANATAFYNKHGFYITGGDYILRPEVLESNFYAWRATGDMKYLNNAASAIKSFQDYLTATVAYTGIADVNAKGSDKYDDMESFWFAEVLKYLYLTFDDPNHISLDEYVFNTECHPFKAPAAKAMYGST</sequence>
<accession>A0ACB8AV78</accession>
<gene>
    <name evidence="1" type="ORF">BJ138DRAFT_1138967</name>
</gene>
<keyword evidence="1" id="KW-0378">Hydrolase</keyword>
<organism evidence="1 2">
    <name type="scientific">Hygrophoropsis aurantiaca</name>
    <dbReference type="NCBI Taxonomy" id="72124"/>
    <lineage>
        <taxon>Eukaryota</taxon>
        <taxon>Fungi</taxon>
        <taxon>Dikarya</taxon>
        <taxon>Basidiomycota</taxon>
        <taxon>Agaricomycotina</taxon>
        <taxon>Agaricomycetes</taxon>
        <taxon>Agaricomycetidae</taxon>
        <taxon>Boletales</taxon>
        <taxon>Coniophorineae</taxon>
        <taxon>Hygrophoropsidaceae</taxon>
        <taxon>Hygrophoropsis</taxon>
    </lineage>
</organism>
<protein>
    <submittedName>
        <fullName evidence="1">Glycoside hydrolase family 47 protein</fullName>
    </submittedName>
</protein>
<dbReference type="EMBL" id="MU267589">
    <property type="protein sequence ID" value="KAH7916693.1"/>
    <property type="molecule type" value="Genomic_DNA"/>
</dbReference>
<dbReference type="Proteomes" id="UP000790377">
    <property type="component" value="Unassembled WGS sequence"/>
</dbReference>
<reference evidence="1" key="1">
    <citation type="journal article" date="2021" name="New Phytol.">
        <title>Evolutionary innovations through gain and loss of genes in the ectomycorrhizal Boletales.</title>
        <authorList>
            <person name="Wu G."/>
            <person name="Miyauchi S."/>
            <person name="Morin E."/>
            <person name="Kuo A."/>
            <person name="Drula E."/>
            <person name="Varga T."/>
            <person name="Kohler A."/>
            <person name="Feng B."/>
            <person name="Cao Y."/>
            <person name="Lipzen A."/>
            <person name="Daum C."/>
            <person name="Hundley H."/>
            <person name="Pangilinan J."/>
            <person name="Johnson J."/>
            <person name="Barry K."/>
            <person name="LaButti K."/>
            <person name="Ng V."/>
            <person name="Ahrendt S."/>
            <person name="Min B."/>
            <person name="Choi I.G."/>
            <person name="Park H."/>
            <person name="Plett J.M."/>
            <person name="Magnuson J."/>
            <person name="Spatafora J.W."/>
            <person name="Nagy L.G."/>
            <person name="Henrissat B."/>
            <person name="Grigoriev I.V."/>
            <person name="Yang Z.L."/>
            <person name="Xu J."/>
            <person name="Martin F.M."/>
        </authorList>
    </citation>
    <scope>NUCLEOTIDE SEQUENCE</scope>
    <source>
        <strain evidence="1">ATCC 28755</strain>
    </source>
</reference>
<comment type="caution">
    <text evidence="1">The sequence shown here is derived from an EMBL/GenBank/DDBJ whole genome shotgun (WGS) entry which is preliminary data.</text>
</comment>
<keyword evidence="2" id="KW-1185">Reference proteome</keyword>
<evidence type="ECO:0000313" key="1">
    <source>
        <dbReference type="EMBL" id="KAH7916693.1"/>
    </source>
</evidence>
<evidence type="ECO:0000313" key="2">
    <source>
        <dbReference type="Proteomes" id="UP000790377"/>
    </source>
</evidence>